<accession>A0A8T8WGA6</accession>
<evidence type="ECO:0000256" key="1">
    <source>
        <dbReference type="SAM" id="Phobius"/>
    </source>
</evidence>
<evidence type="ECO:0000313" key="3">
    <source>
        <dbReference type="Proteomes" id="UP000826254"/>
    </source>
</evidence>
<evidence type="ECO:0000313" key="2">
    <source>
        <dbReference type="EMBL" id="QZP38774.1"/>
    </source>
</evidence>
<reference evidence="2 3" key="1">
    <citation type="journal article" date="2021" name="Int. J. Syst. Evol. Microbiol.">
        <title>Halobaculum halophilum sp. nov. and Halobaculum salinum sp. nov., isolated from salt lake and saline soil.</title>
        <authorList>
            <person name="Cui H.L."/>
            <person name="Shi X.W."/>
            <person name="Yin X.M."/>
            <person name="Yang X.Y."/>
            <person name="Hou J."/>
            <person name="Zhu L."/>
        </authorList>
    </citation>
    <scope>NUCLEOTIDE SEQUENCE [LARGE SCALE GENOMIC DNA]</scope>
    <source>
        <strain evidence="2 3">NBRC 109044</strain>
    </source>
</reference>
<sequence>MLSDLRTYVLSQYDPSIRAAQIVLLGSSFVLVLFLTGPDFANPYYLFGIVAVVAAILSSIAILIGDRWT</sequence>
<keyword evidence="3" id="KW-1185">Reference proteome</keyword>
<keyword evidence="1" id="KW-0812">Transmembrane</keyword>
<feature type="transmembrane region" description="Helical" evidence="1">
    <location>
        <begin position="20"/>
        <end position="38"/>
    </location>
</feature>
<dbReference type="RefSeq" id="WP_222608573.1">
    <property type="nucleotide sequence ID" value="NZ_CP081958.1"/>
</dbReference>
<dbReference type="AlphaFoldDB" id="A0A8T8WGA6"/>
<keyword evidence="1" id="KW-1133">Transmembrane helix</keyword>
<dbReference type="GeneID" id="67177768"/>
<feature type="transmembrane region" description="Helical" evidence="1">
    <location>
        <begin position="44"/>
        <end position="64"/>
    </location>
</feature>
<dbReference type="KEGG" id="hmp:K6T50_06460"/>
<organism evidence="2 3">
    <name type="scientific">Halobaculum magnesiiphilum</name>
    <dbReference type="NCBI Taxonomy" id="1017351"/>
    <lineage>
        <taxon>Archaea</taxon>
        <taxon>Methanobacteriati</taxon>
        <taxon>Methanobacteriota</taxon>
        <taxon>Stenosarchaea group</taxon>
        <taxon>Halobacteria</taxon>
        <taxon>Halobacteriales</taxon>
        <taxon>Haloferacaceae</taxon>
        <taxon>Halobaculum</taxon>
    </lineage>
</organism>
<protein>
    <submittedName>
        <fullName evidence="2">Uncharacterized protein</fullName>
    </submittedName>
</protein>
<name>A0A8T8WGA6_9EURY</name>
<gene>
    <name evidence="2" type="ORF">K6T50_06460</name>
</gene>
<proteinExistence type="predicted"/>
<dbReference type="EMBL" id="CP081958">
    <property type="protein sequence ID" value="QZP38774.1"/>
    <property type="molecule type" value="Genomic_DNA"/>
</dbReference>
<dbReference type="Proteomes" id="UP000826254">
    <property type="component" value="Chromosome"/>
</dbReference>
<keyword evidence="1" id="KW-0472">Membrane</keyword>